<dbReference type="EMBL" id="CADCWF010000279">
    <property type="protein sequence ID" value="CAA9574122.1"/>
    <property type="molecule type" value="Genomic_DNA"/>
</dbReference>
<dbReference type="AlphaFoldDB" id="A0A6J4VBE5"/>
<reference evidence="1" key="1">
    <citation type="submission" date="2020-02" db="EMBL/GenBank/DDBJ databases">
        <authorList>
            <person name="Meier V. D."/>
        </authorList>
    </citation>
    <scope>NUCLEOTIDE SEQUENCE</scope>
    <source>
        <strain evidence="1">AVDCRST_MAG59</strain>
    </source>
</reference>
<dbReference type="InterPro" id="IPR009351">
    <property type="entry name" value="AlkZ-like"/>
</dbReference>
<accession>A0A6J4VBE5</accession>
<evidence type="ECO:0008006" key="2">
    <source>
        <dbReference type="Google" id="ProtNLM"/>
    </source>
</evidence>
<sequence>MRERVLTRRELNQATLARQLLLERTALPATAAIRRVGGLQAQVPNPPYIGLWSRLAGFRREELTGALERREVVRVAAMRSTLHLLPADDYLALFPALQPALTRAMRAFFGARASGLDVAALVETARAAAAERPLLQGELKARLLEVAPGRDADALAYAVRAHLPLVQVFPGGTWRSGANHPYAPAEAWLDRPIGEDADPAPLVRAYLAAFGPASVADAQAWTGLTGLKPVFAAMRPDLAVYRDEAGKELFDRPGAPLPDPETPPPVRFLPEYDNLLVAFADRRRVIADEHKPRVFLSAARVRATVLVDGEVAAVWAVERGTGKAKGTATLTIEPFAPLGPAEAEVIAEGERLLAWMEEPGTALAVRVTGS</sequence>
<organism evidence="1">
    <name type="scientific">uncultured Thermomicrobiales bacterium</name>
    <dbReference type="NCBI Taxonomy" id="1645740"/>
    <lineage>
        <taxon>Bacteria</taxon>
        <taxon>Pseudomonadati</taxon>
        <taxon>Thermomicrobiota</taxon>
        <taxon>Thermomicrobia</taxon>
        <taxon>Thermomicrobiales</taxon>
        <taxon>environmental samples</taxon>
    </lineage>
</organism>
<dbReference type="PANTHER" id="PTHR38479">
    <property type="entry name" value="LMO0824 PROTEIN"/>
    <property type="match status" value="1"/>
</dbReference>
<protein>
    <recommendedName>
        <fullName evidence="2">Winged helix DNA-binding domain-containing protein</fullName>
    </recommendedName>
</protein>
<proteinExistence type="predicted"/>
<evidence type="ECO:0000313" key="1">
    <source>
        <dbReference type="EMBL" id="CAA9574122.1"/>
    </source>
</evidence>
<name>A0A6J4VBE5_9BACT</name>
<gene>
    <name evidence="1" type="ORF">AVDCRST_MAG59-3886</name>
</gene>
<dbReference type="PANTHER" id="PTHR38479:SF2">
    <property type="entry name" value="WINGED HELIX DNA-BINDING DOMAIN-CONTAINING PROTEIN"/>
    <property type="match status" value="1"/>
</dbReference>
<dbReference type="Pfam" id="PF06224">
    <property type="entry name" value="AlkZ-like"/>
    <property type="match status" value="1"/>
</dbReference>